<evidence type="ECO:0000313" key="5">
    <source>
        <dbReference type="Proteomes" id="UP000515145"/>
    </source>
</evidence>
<dbReference type="RefSeq" id="XP_028260223.1">
    <property type="nucleotide sequence ID" value="XM_028404422.1"/>
</dbReference>
<evidence type="ECO:0000256" key="3">
    <source>
        <dbReference type="SAM" id="MobiDB-lite"/>
    </source>
</evidence>
<reference evidence="6 7" key="1">
    <citation type="submission" date="2025-04" db="UniProtKB">
        <authorList>
            <consortium name="RefSeq"/>
        </authorList>
    </citation>
    <scope>IDENTIFICATION</scope>
</reference>
<feature type="domain" description="PIN" evidence="4">
    <location>
        <begin position="435"/>
        <end position="563"/>
    </location>
</feature>
<feature type="compositionally biased region" description="Basic and acidic residues" evidence="3">
    <location>
        <begin position="150"/>
        <end position="161"/>
    </location>
</feature>
<accession>A0A6P7I2Z8</accession>
<feature type="compositionally biased region" description="Polar residues" evidence="3">
    <location>
        <begin position="137"/>
        <end position="149"/>
    </location>
</feature>
<feature type="compositionally biased region" description="Low complexity" evidence="3">
    <location>
        <begin position="54"/>
        <end position="65"/>
    </location>
</feature>
<dbReference type="InterPro" id="IPR052626">
    <property type="entry name" value="SWT1_Regulator"/>
</dbReference>
<sequence length="944" mass="105376">MSAMSQTRRPKLSSSSREEDAMESNKQDVTNTATAKGRHDVKIQGSSCAKEQESVVSSTVKETSQCTRKIKKPVYRLGKKKEGRQEPVNKEEQCTKTKCVLVPLPGVKCPRKENNYITKNVTISGSKTVEKEHSKPLNMSASKFSQRTETPSKARLEEKSSQRSLFRSRQKRTHTSVEQSKTANASCSVKNVEPTSSSFKERQQKKRTEQGKTMCQSHHKNELDARTTGCTDSKKFCAITANTSYTSAKRTTSKSCSKVVKDVALVTANDSSMSHKTAKSFNQKKLLANNFKIPKKVHPHLAESTSQKKDVVSTKTNHQTHKYGIKPPDCGISCSKTKQDDIQAHSSLHVSPNLKSEGQHKRPSFAVQNPAAHDANMEPWCDQMQVLQELHQARSDKRLEINIMQRCGELTSMDIDLPEDSPVDSHCQQPPQQDPIIVLDTNILLSHLDYVKKIRSHGLRGLCHPVVLIPWVVLQELDSLKRGRGLPGSVAHLAIPAISYIYNSLKSREPRFWGQSMQQAAESCNGLNAENNDDRVLQCCLQYQCLYPESALILCTNDKNLCNKALLSGVNALSKSDLEAEVERHGLGILQNKPMLSTSCTPVQAHCQKQAGLAARLGEKEGKQEERRIEGDEEKAKWDLKRCVSELEDCLQGVLSDVLEREMKAVYEDIWQEIVYLKPPWTLQDILQCLKKHWIAVFGFILPRNMEGSVIKLINFFKPGEKMDYASTTVALQEAKEFVKKFGQRSSLVPHAISVMDSIFSKLHPQQHPSEEVGSSACDVVMNDDGDDDEKQPTCSQVSNQEVWAMFENIWSNVCKISLDAFNALGFDPHTTQSAHPMGGPEPPQDAMACLHRLSSMVSQLLQAFSSVLSSAPGLEEIQTLLSIIQCSKIVAVDSRLTANDLLECFSQPDYREKLQAGGTKLMELKQALDRCIQVKGQNIIFTT</sequence>
<dbReference type="OrthoDB" id="548295at2759"/>
<evidence type="ECO:0000259" key="4">
    <source>
        <dbReference type="SMART" id="SM00670"/>
    </source>
</evidence>
<organism evidence="5 7">
    <name type="scientific">Parambassis ranga</name>
    <name type="common">Indian glassy fish</name>
    <dbReference type="NCBI Taxonomy" id="210632"/>
    <lineage>
        <taxon>Eukaryota</taxon>
        <taxon>Metazoa</taxon>
        <taxon>Chordata</taxon>
        <taxon>Craniata</taxon>
        <taxon>Vertebrata</taxon>
        <taxon>Euteleostomi</taxon>
        <taxon>Actinopterygii</taxon>
        <taxon>Neopterygii</taxon>
        <taxon>Teleostei</taxon>
        <taxon>Neoteleostei</taxon>
        <taxon>Acanthomorphata</taxon>
        <taxon>Ovalentaria</taxon>
        <taxon>Ambassidae</taxon>
        <taxon>Parambassis</taxon>
    </lineage>
</organism>
<dbReference type="Pfam" id="PF13638">
    <property type="entry name" value="PIN_4"/>
    <property type="match status" value="1"/>
</dbReference>
<feature type="compositionally biased region" description="Basic and acidic residues" evidence="3">
    <location>
        <begin position="199"/>
        <end position="210"/>
    </location>
</feature>
<dbReference type="CDD" id="cd18727">
    <property type="entry name" value="PIN_Swt1-like"/>
    <property type="match status" value="1"/>
</dbReference>
<dbReference type="CTD" id="54823"/>
<name>A0A6P7I2Z8_9TELE</name>
<feature type="region of interest" description="Disordered" evidence="3">
    <location>
        <begin position="1"/>
        <end position="70"/>
    </location>
</feature>
<dbReference type="PANTHER" id="PTHR16161:SF0">
    <property type="entry name" value="TRANSCRIPTIONAL PROTEIN SWT1"/>
    <property type="match status" value="1"/>
</dbReference>
<proteinExistence type="inferred from homology"/>
<evidence type="ECO:0000256" key="2">
    <source>
        <dbReference type="ARBA" id="ARBA00074620"/>
    </source>
</evidence>
<feature type="region of interest" description="Disordered" evidence="3">
    <location>
        <begin position="127"/>
        <end position="220"/>
    </location>
</feature>
<dbReference type="GO" id="GO:0005634">
    <property type="term" value="C:nucleus"/>
    <property type="evidence" value="ECO:0007669"/>
    <property type="project" value="TreeGrafter"/>
</dbReference>
<dbReference type="InterPro" id="IPR002716">
    <property type="entry name" value="PIN_dom"/>
</dbReference>
<evidence type="ECO:0000313" key="6">
    <source>
        <dbReference type="RefSeq" id="XP_028260222.1"/>
    </source>
</evidence>
<gene>
    <name evidence="6 7" type="primary">swt1</name>
</gene>
<dbReference type="SUPFAM" id="SSF88723">
    <property type="entry name" value="PIN domain-like"/>
    <property type="match status" value="1"/>
</dbReference>
<dbReference type="InterPro" id="IPR029060">
    <property type="entry name" value="PIN-like_dom_sf"/>
</dbReference>
<dbReference type="SMART" id="SM00670">
    <property type="entry name" value="PINc"/>
    <property type="match status" value="1"/>
</dbReference>
<evidence type="ECO:0000256" key="1">
    <source>
        <dbReference type="ARBA" id="ARBA00060839"/>
    </source>
</evidence>
<feature type="compositionally biased region" description="Polar residues" evidence="3">
    <location>
        <begin position="176"/>
        <end position="198"/>
    </location>
</feature>
<dbReference type="PANTHER" id="PTHR16161">
    <property type="entry name" value="TRANSCRIPTIONAL PROTEIN SWT1"/>
    <property type="match status" value="1"/>
</dbReference>
<dbReference type="RefSeq" id="XP_028260222.1">
    <property type="nucleotide sequence ID" value="XM_028404421.1"/>
</dbReference>
<feature type="compositionally biased region" description="Basic and acidic residues" evidence="3">
    <location>
        <begin position="16"/>
        <end position="26"/>
    </location>
</feature>
<dbReference type="Proteomes" id="UP000515145">
    <property type="component" value="Chromosome 4"/>
</dbReference>
<dbReference type="AlphaFoldDB" id="A0A6P7I2Z8"/>
<dbReference type="GeneID" id="114434953"/>
<evidence type="ECO:0000313" key="7">
    <source>
        <dbReference type="RefSeq" id="XP_028260223.1"/>
    </source>
</evidence>
<comment type="similarity">
    <text evidence="1">Belongs to the SWT1 family.</text>
</comment>
<keyword evidence="5" id="KW-1185">Reference proteome</keyword>
<dbReference type="FunFam" id="3.40.50.1010:FF:000012">
    <property type="entry name" value="SWT1, RNA endoribonuclease homolog"/>
    <property type="match status" value="1"/>
</dbReference>
<feature type="compositionally biased region" description="Polar residues" evidence="3">
    <location>
        <begin position="1"/>
        <end position="15"/>
    </location>
</feature>
<protein>
    <recommendedName>
        <fullName evidence="2">Transcriptional protein SWT1</fullName>
    </recommendedName>
</protein>
<dbReference type="Gene3D" id="3.40.50.1010">
    <property type="entry name" value="5'-nuclease"/>
    <property type="match status" value="1"/>
</dbReference>